<dbReference type="Proteomes" id="UP000626109">
    <property type="component" value="Unassembled WGS sequence"/>
</dbReference>
<accession>A0A813JH47</accession>
<evidence type="ECO:0000313" key="1">
    <source>
        <dbReference type="EMBL" id="CAE8676827.1"/>
    </source>
</evidence>
<feature type="non-terminal residue" evidence="1">
    <location>
        <position position="1"/>
    </location>
</feature>
<dbReference type="SUPFAM" id="SSF54534">
    <property type="entry name" value="FKBP-like"/>
    <property type="match status" value="1"/>
</dbReference>
<organism evidence="1 2">
    <name type="scientific">Polarella glacialis</name>
    <name type="common">Dinoflagellate</name>
    <dbReference type="NCBI Taxonomy" id="89957"/>
    <lineage>
        <taxon>Eukaryota</taxon>
        <taxon>Sar</taxon>
        <taxon>Alveolata</taxon>
        <taxon>Dinophyceae</taxon>
        <taxon>Suessiales</taxon>
        <taxon>Suessiaceae</taxon>
        <taxon>Polarella</taxon>
    </lineage>
</organism>
<protein>
    <recommendedName>
        <fullName evidence="3">Peptidylprolyl isomerase</fullName>
    </recommendedName>
</protein>
<dbReference type="EMBL" id="CAJNNW010025315">
    <property type="protein sequence ID" value="CAE8676827.1"/>
    <property type="molecule type" value="Genomic_DNA"/>
</dbReference>
<comment type="caution">
    <text evidence="1">The sequence shown here is derived from an EMBL/GenBank/DDBJ whole genome shotgun (WGS) entry which is preliminary data.</text>
</comment>
<name>A0A813JH47_POLGL</name>
<evidence type="ECO:0000313" key="2">
    <source>
        <dbReference type="Proteomes" id="UP000626109"/>
    </source>
</evidence>
<sequence length="112" mass="12338">EGEGQEKVFDTSKVGVEVLSVSANGEKVLAEKLDLEFVVGSGEVCDALEGSVVGLRRGDEVMLRVERPEACVDDVLGIPPRLEPPIMVHVRIKTVEKVKEKWDLSPSERIQR</sequence>
<feature type="non-terminal residue" evidence="1">
    <location>
        <position position="112"/>
    </location>
</feature>
<evidence type="ECO:0008006" key="3">
    <source>
        <dbReference type="Google" id="ProtNLM"/>
    </source>
</evidence>
<dbReference type="AlphaFoldDB" id="A0A813JH47"/>
<gene>
    <name evidence="1" type="ORF">PGLA2088_LOCUS20052</name>
</gene>
<reference evidence="1" key="1">
    <citation type="submission" date="2021-02" db="EMBL/GenBank/DDBJ databases">
        <authorList>
            <person name="Dougan E. K."/>
            <person name="Rhodes N."/>
            <person name="Thang M."/>
            <person name="Chan C."/>
        </authorList>
    </citation>
    <scope>NUCLEOTIDE SEQUENCE</scope>
</reference>
<proteinExistence type="predicted"/>